<organism evidence="3 4">
    <name type="scientific">Novosphingobium soli</name>
    <dbReference type="NCBI Taxonomy" id="574956"/>
    <lineage>
        <taxon>Bacteria</taxon>
        <taxon>Pseudomonadati</taxon>
        <taxon>Pseudomonadota</taxon>
        <taxon>Alphaproteobacteria</taxon>
        <taxon>Sphingomonadales</taxon>
        <taxon>Sphingomonadaceae</taxon>
        <taxon>Novosphingobium</taxon>
    </lineage>
</organism>
<evidence type="ECO:0000256" key="1">
    <source>
        <dbReference type="ARBA" id="ARBA00008853"/>
    </source>
</evidence>
<dbReference type="Gene3D" id="2.120.10.30">
    <property type="entry name" value="TolB, C-terminal domain"/>
    <property type="match status" value="2"/>
</dbReference>
<dbReference type="PANTHER" id="PTHR10907:SF47">
    <property type="entry name" value="REGUCALCIN"/>
    <property type="match status" value="1"/>
</dbReference>
<dbReference type="SUPFAM" id="SSF63829">
    <property type="entry name" value="Calcium-dependent phosphotriesterase"/>
    <property type="match status" value="1"/>
</dbReference>
<comment type="similarity">
    <text evidence="1">Belongs to the SMP-30/CGR1 family.</text>
</comment>
<protein>
    <submittedName>
        <fullName evidence="3">SMP-30/gluconolactonase/LRE family protein</fullName>
    </submittedName>
</protein>
<comment type="caution">
    <text evidence="3">The sequence shown here is derived from an EMBL/GenBank/DDBJ whole genome shotgun (WGS) entry which is preliminary data.</text>
</comment>
<gene>
    <name evidence="3" type="ORF">ACFFJC_15655</name>
</gene>
<sequence>MPIPVLAVGATLGEGPVWVERDAALWFVDIKARRIHRFDPLAASSQSWDTPAQVGWILPDNTGRFVVGLQHGLYRFFGGPSLSTLYATSARKGLSPEQLRDQPLAGHLFGLDVGVRGQPGHLAAI</sequence>
<dbReference type="InterPro" id="IPR013658">
    <property type="entry name" value="SGL"/>
</dbReference>
<feature type="domain" description="SMP-30/Gluconolactonase/LRE-like region" evidence="2">
    <location>
        <begin position="12"/>
        <end position="75"/>
    </location>
</feature>
<accession>A0ABV6CZ91</accession>
<keyword evidence="4" id="KW-1185">Reference proteome</keyword>
<name>A0ABV6CZ91_9SPHN</name>
<dbReference type="Pfam" id="PF08450">
    <property type="entry name" value="SGL"/>
    <property type="match status" value="1"/>
</dbReference>
<dbReference type="RefSeq" id="WP_379488431.1">
    <property type="nucleotide sequence ID" value="NZ_JBHLWK010000019.1"/>
</dbReference>
<evidence type="ECO:0000313" key="3">
    <source>
        <dbReference type="EMBL" id="MFC0205700.1"/>
    </source>
</evidence>
<dbReference type="PANTHER" id="PTHR10907">
    <property type="entry name" value="REGUCALCIN"/>
    <property type="match status" value="1"/>
</dbReference>
<evidence type="ECO:0000259" key="2">
    <source>
        <dbReference type="Pfam" id="PF08450"/>
    </source>
</evidence>
<dbReference type="Proteomes" id="UP001589798">
    <property type="component" value="Unassembled WGS sequence"/>
</dbReference>
<evidence type="ECO:0000313" key="4">
    <source>
        <dbReference type="Proteomes" id="UP001589798"/>
    </source>
</evidence>
<reference evidence="3 4" key="1">
    <citation type="submission" date="2024-09" db="EMBL/GenBank/DDBJ databases">
        <authorList>
            <person name="Sun Q."/>
            <person name="Mori K."/>
        </authorList>
    </citation>
    <scope>NUCLEOTIDE SEQUENCE [LARGE SCALE GENOMIC DNA]</scope>
    <source>
        <strain evidence="3 4">CCM 7706</strain>
    </source>
</reference>
<dbReference type="EMBL" id="JBHLWK010000019">
    <property type="protein sequence ID" value="MFC0205700.1"/>
    <property type="molecule type" value="Genomic_DNA"/>
</dbReference>
<proteinExistence type="inferred from homology"/>
<dbReference type="InterPro" id="IPR011042">
    <property type="entry name" value="6-blade_b-propeller_TolB-like"/>
</dbReference>